<evidence type="ECO:0000313" key="1">
    <source>
        <dbReference type="EMBL" id="PFG33055.1"/>
    </source>
</evidence>
<dbReference type="AlphaFoldDB" id="A0A2A9E3X2"/>
<reference evidence="1 2" key="1">
    <citation type="submission" date="2017-10" db="EMBL/GenBank/DDBJ databases">
        <title>Sequencing the genomes of 1000 actinobacteria strains.</title>
        <authorList>
            <person name="Klenk H.-P."/>
        </authorList>
    </citation>
    <scope>NUCLEOTIDE SEQUENCE [LARGE SCALE GENOMIC DNA]</scope>
    <source>
        <strain evidence="1 2">DSM 18966</strain>
    </source>
</reference>
<dbReference type="OrthoDB" id="5149718at2"/>
<accession>A0A2A9E3X2</accession>
<evidence type="ECO:0000313" key="2">
    <source>
        <dbReference type="Proteomes" id="UP000225548"/>
    </source>
</evidence>
<proteinExistence type="predicted"/>
<protein>
    <submittedName>
        <fullName evidence="1">Uncharacterized protein</fullName>
    </submittedName>
</protein>
<dbReference type="EMBL" id="PDJG01000001">
    <property type="protein sequence ID" value="PFG33055.1"/>
    <property type="molecule type" value="Genomic_DNA"/>
</dbReference>
<comment type="caution">
    <text evidence="1">The sequence shown here is derived from an EMBL/GenBank/DDBJ whole genome shotgun (WGS) entry which is preliminary data.</text>
</comment>
<gene>
    <name evidence="1" type="ORF">ATL42_0915</name>
</gene>
<name>A0A2A9E3X2_9MICO</name>
<dbReference type="RefSeq" id="WP_098454325.1">
    <property type="nucleotide sequence ID" value="NZ_PDJG01000001.1"/>
</dbReference>
<sequence>MAENKSGFGMDDLGALAGKAKEHLTDENIDAIAEKVTAVAPDSVDKAVAALAEKAKDANN</sequence>
<dbReference type="Proteomes" id="UP000225548">
    <property type="component" value="Unassembled WGS sequence"/>
</dbReference>
<keyword evidence="2" id="KW-1185">Reference proteome</keyword>
<organism evidence="1 2">
    <name type="scientific">Sanguibacter antarcticus</name>
    <dbReference type="NCBI Taxonomy" id="372484"/>
    <lineage>
        <taxon>Bacteria</taxon>
        <taxon>Bacillati</taxon>
        <taxon>Actinomycetota</taxon>
        <taxon>Actinomycetes</taxon>
        <taxon>Micrococcales</taxon>
        <taxon>Sanguibacteraceae</taxon>
        <taxon>Sanguibacter</taxon>
    </lineage>
</organism>